<keyword evidence="8" id="KW-0479">Metal-binding</keyword>
<organism evidence="10 12">
    <name type="scientific">Halobacterium salinarum (strain ATCC 33171 / DSM 3754 / JCM 8978 / NBRC 102687 / NCIMB 764 / 91-R6)</name>
    <dbReference type="NCBI Taxonomy" id="2597657"/>
    <lineage>
        <taxon>Archaea</taxon>
        <taxon>Methanobacteriati</taxon>
        <taxon>Methanobacteriota</taxon>
        <taxon>Stenosarchaea group</taxon>
        <taxon>Halobacteria</taxon>
        <taxon>Halobacteriales</taxon>
        <taxon>Halobacteriaceae</taxon>
        <taxon>Halobacterium</taxon>
    </lineage>
</organism>
<evidence type="ECO:0000313" key="13">
    <source>
        <dbReference type="Proteomes" id="UP000323075"/>
    </source>
</evidence>
<reference evidence="10" key="3">
    <citation type="journal article" name="MicrobiologyOpen">
        <title>Whole-genome comparison between the type strain of Halobacterium salinarum (DSM 3754(T)) and the laboratory strains R1 and NRC-1.</title>
        <authorList>
            <person name="Pfeiffer F."/>
            <person name="Losensky G."/>
            <person name="Marchfelder A."/>
            <person name="Habermann B."/>
            <person name="Dyall-Smith M."/>
        </authorList>
    </citation>
    <scope>NUCLEOTIDE SEQUENCE</scope>
    <source>
        <strain evidence="10">91-R6</strain>
    </source>
</reference>
<feature type="binding site" evidence="8">
    <location>
        <position position="238"/>
    </location>
    <ligand>
        <name>Zn(2+)</name>
        <dbReference type="ChEBI" id="CHEBI:29105"/>
    </ligand>
</feature>
<dbReference type="GeneID" id="68694664"/>
<evidence type="ECO:0000313" key="10">
    <source>
        <dbReference type="EMBL" id="QCC45724.1"/>
    </source>
</evidence>
<dbReference type="EC" id="2.1.1.216" evidence="7 8"/>
<comment type="catalytic activity">
    <reaction evidence="8">
        <text>guanosine(26) in tRNA + 2 S-adenosyl-L-methionine = N(2)-dimethylguanosine(26) in tRNA + 2 S-adenosyl-L-homocysteine + 2 H(+)</text>
        <dbReference type="Rhea" id="RHEA:43140"/>
        <dbReference type="Rhea" id="RHEA-COMP:10359"/>
        <dbReference type="Rhea" id="RHEA-COMP:10360"/>
        <dbReference type="ChEBI" id="CHEBI:15378"/>
        <dbReference type="ChEBI" id="CHEBI:57856"/>
        <dbReference type="ChEBI" id="CHEBI:59789"/>
        <dbReference type="ChEBI" id="CHEBI:74269"/>
        <dbReference type="ChEBI" id="CHEBI:74513"/>
        <dbReference type="EC" id="2.1.1.216"/>
    </reaction>
</comment>
<dbReference type="GO" id="GO:0160104">
    <property type="term" value="F:tRNA (guanine(26)-N2)-dimethyltransferase activity"/>
    <property type="evidence" value="ECO:0007669"/>
    <property type="project" value="UniProtKB-UniRule"/>
</dbReference>
<reference evidence="11 13" key="2">
    <citation type="submission" date="2019-07" db="EMBL/GenBank/DDBJ databases">
        <title>Genomic Encyclopedia of Archaeal and Bacterial Type Strains, Phase II (KMG-II): from individual species to whole genera.</title>
        <authorList>
            <person name="Goeker M."/>
        </authorList>
    </citation>
    <scope>NUCLEOTIDE SEQUENCE [LARGE SCALE GENOMIC DNA]</scope>
    <source>
        <strain evidence="11 13">DSM 3754</strain>
    </source>
</reference>
<feature type="binding site" evidence="8">
    <location>
        <position position="261"/>
    </location>
    <ligand>
        <name>Zn(2+)</name>
        <dbReference type="ChEBI" id="CHEBI:29105"/>
    </ligand>
</feature>
<dbReference type="GO" id="GO:0000049">
    <property type="term" value="F:tRNA binding"/>
    <property type="evidence" value="ECO:0007669"/>
    <property type="project" value="UniProtKB-UniRule"/>
</dbReference>
<feature type="binding site" evidence="8">
    <location>
        <position position="258"/>
    </location>
    <ligand>
        <name>Zn(2+)</name>
        <dbReference type="ChEBI" id="CHEBI:29105"/>
    </ligand>
</feature>
<evidence type="ECO:0000256" key="1">
    <source>
        <dbReference type="ARBA" id="ARBA00022555"/>
    </source>
</evidence>
<dbReference type="EMBL" id="VRYN01000001">
    <property type="protein sequence ID" value="TYO81983.1"/>
    <property type="molecule type" value="Genomic_DNA"/>
</dbReference>
<dbReference type="GO" id="GO:0002940">
    <property type="term" value="P:tRNA N2-guanine methylation"/>
    <property type="evidence" value="ECO:0007669"/>
    <property type="project" value="TreeGrafter"/>
</dbReference>
<feature type="binding site" evidence="8">
    <location>
        <position position="36"/>
    </location>
    <ligand>
        <name>S-adenosyl-L-methionine</name>
        <dbReference type="ChEBI" id="CHEBI:59789"/>
    </ligand>
</feature>
<dbReference type="NCBIfam" id="TIGR00308">
    <property type="entry name" value="TRM1"/>
    <property type="match status" value="1"/>
</dbReference>
<dbReference type="InterPro" id="IPR002905">
    <property type="entry name" value="Trm1"/>
</dbReference>
<keyword evidence="2 8" id="KW-0489">Methyltransferase</keyword>
<dbReference type="InterPro" id="IPR022923">
    <property type="entry name" value="TRM1_arc_bac"/>
</dbReference>
<proteinExistence type="inferred from homology"/>
<dbReference type="InterPro" id="IPR029063">
    <property type="entry name" value="SAM-dependent_MTases_sf"/>
</dbReference>
<dbReference type="Proteomes" id="UP000296216">
    <property type="component" value="Chromosome"/>
</dbReference>
<evidence type="ECO:0000256" key="4">
    <source>
        <dbReference type="ARBA" id="ARBA00022691"/>
    </source>
</evidence>
<accession>A0A4D6GV34</accession>
<comment type="similarity">
    <text evidence="8 9">Belongs to the class I-like SAM-binding methyltransferase superfamily. Trm1 family.</text>
</comment>
<evidence type="ECO:0000313" key="12">
    <source>
        <dbReference type="Proteomes" id="UP000296216"/>
    </source>
</evidence>
<dbReference type="PANTHER" id="PTHR10631:SF3">
    <property type="entry name" value="TRNA (GUANINE(26)-N(2))-DIMETHYLTRANSFERASE"/>
    <property type="match status" value="1"/>
</dbReference>
<evidence type="ECO:0000256" key="6">
    <source>
        <dbReference type="ARBA" id="ARBA00022884"/>
    </source>
</evidence>
<dbReference type="Pfam" id="PF02005">
    <property type="entry name" value="TRM"/>
    <property type="match status" value="1"/>
</dbReference>
<evidence type="ECO:0000256" key="9">
    <source>
        <dbReference type="PROSITE-ProRule" id="PRU00958"/>
    </source>
</evidence>
<evidence type="ECO:0000256" key="8">
    <source>
        <dbReference type="HAMAP-Rule" id="MF_00290"/>
    </source>
</evidence>
<dbReference type="Proteomes" id="UP000323075">
    <property type="component" value="Unassembled WGS sequence"/>
</dbReference>
<protein>
    <recommendedName>
        <fullName evidence="7 8">tRNA (guanine(26)-N(2))-dimethyltransferase</fullName>
        <ecNumber evidence="7 8">2.1.1.216</ecNumber>
    </recommendedName>
    <alternativeName>
        <fullName evidence="8">tRNA 2,2-dimethylguanosine-26 methyltransferase</fullName>
    </alternativeName>
    <alternativeName>
        <fullName evidence="8">tRNA(guanine-26,N(2)-N(2)) methyltransferase</fullName>
    </alternativeName>
    <alternativeName>
        <fullName evidence="8">tRNA(m(2,2)G26)dimethyltransferase</fullName>
    </alternativeName>
</protein>
<name>A0A4D6GV34_HALS9</name>
<reference evidence="10 12" key="1">
    <citation type="journal article" date="2019" name="Microbiol. Resour. Announc.">
        <title>The Genome Sequence of the Halobacterium salinarum Type Strain Is Closely Related to That of Laboratory Strains NRC-1 and R1.</title>
        <authorList>
            <person name="Pfeiffer F."/>
            <person name="Marchfelder A."/>
            <person name="Habermann B."/>
            <person name="Dyall-Smith M.L."/>
        </authorList>
    </citation>
    <scope>NUCLEOTIDE SEQUENCE [LARGE SCALE GENOMIC DNA]</scope>
    <source>
        <strain evidence="10">91-R6</strain>
        <strain evidence="12">ATCC 33171 / DSM 3754 / JCM 8978 / NBRC 102687 / NCIMB 764 / 91-R6</strain>
    </source>
</reference>
<feature type="binding site" evidence="8">
    <location>
        <position position="107"/>
    </location>
    <ligand>
        <name>S-adenosyl-L-methionine</name>
        <dbReference type="ChEBI" id="CHEBI:59789"/>
    </ligand>
</feature>
<evidence type="ECO:0000256" key="7">
    <source>
        <dbReference type="ARBA" id="ARBA00039099"/>
    </source>
</evidence>
<sequence>MDVSEGGVTVSVPTASGGGEGAADDVFFNATQELNRDLTVATLAAFREREPRAASYLDAMTASGIRGVRAANAGWDVTMADVDADAVELATSNLARNGLDGEVVARDANSLLHDHDRVLDVVDIDPFGSPMPFADAAFANARNLVCVTATDTAPLCGAHFESGVRKYSATPRNTNYHAEMGLRILLGALARTAARYDVGVTPILSHVSDHYVRTYLELDHRATDANAAVEQVGHVYHCQQCLSRDHEYGLVAAPRAECPRCGGHQVLTAGPLWLGPAHEEAFAASVREQLTREMGEASQAFHLLQTIEGELHEPTHYDQHRLYSQWGEPAVGMAEFLDQLRDAGLRASRTHFGGTTFKTDGGLAEVEAAVL</sequence>
<dbReference type="PANTHER" id="PTHR10631">
    <property type="entry name" value="N 2 ,N 2 -DIMETHYLGUANOSINE TRNA METHYLTRANSFERASE"/>
    <property type="match status" value="1"/>
</dbReference>
<feature type="binding site" evidence="8">
    <location>
        <position position="81"/>
    </location>
    <ligand>
        <name>S-adenosyl-L-methionine</name>
        <dbReference type="ChEBI" id="CHEBI:59789"/>
    </ligand>
</feature>
<dbReference type="SMR" id="A0A4D6GV34"/>
<keyword evidence="1 8" id="KW-0820">tRNA-binding</keyword>
<dbReference type="AlphaFoldDB" id="A0A4D6GV34"/>
<comment type="function">
    <text evidence="8">Dimethylates a single guanine residue at position 26 of a number of tRNAs using S-adenosyl-L-methionine as donor of the methyl groups.</text>
</comment>
<dbReference type="CDD" id="cd02440">
    <property type="entry name" value="AdoMet_MTases"/>
    <property type="match status" value="1"/>
</dbReference>
<dbReference type="GO" id="GO:0046872">
    <property type="term" value="F:metal ion binding"/>
    <property type="evidence" value="ECO:0007669"/>
    <property type="project" value="UniProtKB-KW"/>
</dbReference>
<dbReference type="SUPFAM" id="SSF53335">
    <property type="entry name" value="S-adenosyl-L-methionine-dependent methyltransferases"/>
    <property type="match status" value="1"/>
</dbReference>
<dbReference type="Gene3D" id="3.30.56.70">
    <property type="entry name" value="N2,N2-dimethylguanosine tRNA methyltransferase, C-terminal domain"/>
    <property type="match status" value="1"/>
</dbReference>
<dbReference type="Gene3D" id="3.40.50.150">
    <property type="entry name" value="Vaccinia Virus protein VP39"/>
    <property type="match status" value="1"/>
</dbReference>
<evidence type="ECO:0000256" key="3">
    <source>
        <dbReference type="ARBA" id="ARBA00022679"/>
    </source>
</evidence>
<dbReference type="InterPro" id="IPR042296">
    <property type="entry name" value="tRNA_met_Trm1_C"/>
</dbReference>
<dbReference type="PROSITE" id="PS51626">
    <property type="entry name" value="SAM_MT_TRM1"/>
    <property type="match status" value="1"/>
</dbReference>
<keyword evidence="4 8" id="KW-0949">S-adenosyl-L-methionine</keyword>
<dbReference type="HAMAP" id="MF_00290">
    <property type="entry name" value="tRNA_dimethyltr_TRM1"/>
    <property type="match status" value="1"/>
</dbReference>
<evidence type="ECO:0000256" key="2">
    <source>
        <dbReference type="ARBA" id="ARBA00022603"/>
    </source>
</evidence>
<dbReference type="NCBIfam" id="NF003327">
    <property type="entry name" value="PRK04338.1-1"/>
    <property type="match status" value="1"/>
</dbReference>
<feature type="binding site" evidence="8">
    <location>
        <position position="66"/>
    </location>
    <ligand>
        <name>S-adenosyl-L-methionine</name>
        <dbReference type="ChEBI" id="CHEBI:59789"/>
    </ligand>
</feature>
<evidence type="ECO:0000313" key="11">
    <source>
        <dbReference type="EMBL" id="TYO81983.1"/>
    </source>
</evidence>
<gene>
    <name evidence="8 10" type="primary">trm1</name>
    <name evidence="11" type="ORF">APQ99_00498</name>
    <name evidence="10" type="ORF">HBSAL_10405</name>
</gene>
<keyword evidence="8" id="KW-0862">Zinc</keyword>
<keyword evidence="5 8" id="KW-0819">tRNA processing</keyword>
<dbReference type="RefSeq" id="WP_010903537.1">
    <property type="nucleotide sequence ID" value="NZ_VRYN01000001.1"/>
</dbReference>
<keyword evidence="6 8" id="KW-0694">RNA-binding</keyword>
<feature type="binding site" evidence="8">
    <location>
        <position position="241"/>
    </location>
    <ligand>
        <name>Zn(2+)</name>
        <dbReference type="ChEBI" id="CHEBI:29105"/>
    </ligand>
</feature>
<keyword evidence="3 8" id="KW-0808">Transferase</keyword>
<dbReference type="EMBL" id="CP038631">
    <property type="protein sequence ID" value="QCC45724.1"/>
    <property type="molecule type" value="Genomic_DNA"/>
</dbReference>
<evidence type="ECO:0000256" key="5">
    <source>
        <dbReference type="ARBA" id="ARBA00022694"/>
    </source>
</evidence>
<feature type="binding site" evidence="8">
    <location>
        <position position="108"/>
    </location>
    <ligand>
        <name>S-adenosyl-L-methionine</name>
        <dbReference type="ChEBI" id="CHEBI:59789"/>
    </ligand>
</feature>